<dbReference type="InterPro" id="IPR032799">
    <property type="entry name" value="TAXi_C"/>
</dbReference>
<dbReference type="GO" id="GO:0004190">
    <property type="term" value="F:aspartic-type endopeptidase activity"/>
    <property type="evidence" value="ECO:0007669"/>
    <property type="project" value="InterPro"/>
</dbReference>
<dbReference type="Proteomes" id="UP000541444">
    <property type="component" value="Unassembled WGS sequence"/>
</dbReference>
<dbReference type="SUPFAM" id="SSF50630">
    <property type="entry name" value="Acid proteases"/>
    <property type="match status" value="1"/>
</dbReference>
<dbReference type="InterPro" id="IPR001461">
    <property type="entry name" value="Aspartic_peptidase_A1"/>
</dbReference>
<evidence type="ECO:0000313" key="8">
    <source>
        <dbReference type="Proteomes" id="UP000541444"/>
    </source>
</evidence>
<gene>
    <name evidence="7" type="ORF">GIB67_020406</name>
</gene>
<dbReference type="GO" id="GO:0006508">
    <property type="term" value="P:proteolysis"/>
    <property type="evidence" value="ECO:0007669"/>
    <property type="project" value="InterPro"/>
</dbReference>
<accession>A0A7J7NW11</accession>
<evidence type="ECO:0000256" key="5">
    <source>
        <dbReference type="SAM" id="SignalP"/>
    </source>
</evidence>
<feature type="chain" id="PRO_5029577724" description="Peptidase A1 domain-containing protein" evidence="5">
    <location>
        <begin position="25"/>
        <end position="422"/>
    </location>
</feature>
<dbReference type="PROSITE" id="PS51767">
    <property type="entry name" value="PEPTIDASE_A1"/>
    <property type="match status" value="1"/>
</dbReference>
<keyword evidence="3" id="KW-0964">Secreted</keyword>
<proteinExistence type="inferred from homology"/>
<keyword evidence="4 5" id="KW-0732">Signal</keyword>
<evidence type="ECO:0000256" key="4">
    <source>
        <dbReference type="ARBA" id="ARBA00022729"/>
    </source>
</evidence>
<dbReference type="EMBL" id="JACGCM010000506">
    <property type="protein sequence ID" value="KAF6171339.1"/>
    <property type="molecule type" value="Genomic_DNA"/>
</dbReference>
<dbReference type="InterPro" id="IPR032861">
    <property type="entry name" value="TAXi_N"/>
</dbReference>
<dbReference type="PANTHER" id="PTHR47965:SF22">
    <property type="entry name" value="EUKARYOTIC ASPARTYL PROTEASE FAMILY PROTEIN"/>
    <property type="match status" value="1"/>
</dbReference>
<dbReference type="Pfam" id="PF14543">
    <property type="entry name" value="TAXi_N"/>
    <property type="match status" value="1"/>
</dbReference>
<name>A0A7J7NW11_9MAGN</name>
<evidence type="ECO:0000256" key="2">
    <source>
        <dbReference type="ARBA" id="ARBA00007447"/>
    </source>
</evidence>
<organism evidence="7 8">
    <name type="scientific">Kingdonia uniflora</name>
    <dbReference type="NCBI Taxonomy" id="39325"/>
    <lineage>
        <taxon>Eukaryota</taxon>
        <taxon>Viridiplantae</taxon>
        <taxon>Streptophyta</taxon>
        <taxon>Embryophyta</taxon>
        <taxon>Tracheophyta</taxon>
        <taxon>Spermatophyta</taxon>
        <taxon>Magnoliopsida</taxon>
        <taxon>Ranunculales</taxon>
        <taxon>Circaeasteraceae</taxon>
        <taxon>Kingdonia</taxon>
    </lineage>
</organism>
<dbReference type="FunFam" id="2.40.70.10:FF:000045">
    <property type="entry name" value="Basic 7S globulin"/>
    <property type="match status" value="1"/>
</dbReference>
<dbReference type="InterPro" id="IPR033121">
    <property type="entry name" value="PEPTIDASE_A1"/>
</dbReference>
<dbReference type="FunFam" id="2.40.70.10:FF:000041">
    <property type="entry name" value="Basic 7S globulin"/>
    <property type="match status" value="1"/>
</dbReference>
<protein>
    <recommendedName>
        <fullName evidence="6">Peptidase A1 domain-containing protein</fullName>
    </recommendedName>
</protein>
<dbReference type="GO" id="GO:0005576">
    <property type="term" value="C:extracellular region"/>
    <property type="evidence" value="ECO:0007669"/>
    <property type="project" value="UniProtKB-SubCell"/>
</dbReference>
<dbReference type="InterPro" id="IPR021109">
    <property type="entry name" value="Peptidase_aspartic_dom_sf"/>
</dbReference>
<dbReference type="Gene3D" id="2.40.70.10">
    <property type="entry name" value="Acid Proteases"/>
    <property type="match status" value="2"/>
</dbReference>
<evidence type="ECO:0000313" key="7">
    <source>
        <dbReference type="EMBL" id="KAF6171339.1"/>
    </source>
</evidence>
<evidence type="ECO:0000259" key="6">
    <source>
        <dbReference type="PROSITE" id="PS51767"/>
    </source>
</evidence>
<dbReference type="AlphaFoldDB" id="A0A7J7NW11"/>
<evidence type="ECO:0000256" key="3">
    <source>
        <dbReference type="ARBA" id="ARBA00022525"/>
    </source>
</evidence>
<reference evidence="7 8" key="1">
    <citation type="journal article" date="2020" name="IScience">
        <title>Genome Sequencing of the Endangered Kingdonia uniflora (Circaeasteraceae, Ranunculales) Reveals Potential Mechanisms of Evolutionary Specialization.</title>
        <authorList>
            <person name="Sun Y."/>
            <person name="Deng T."/>
            <person name="Zhang A."/>
            <person name="Moore M.J."/>
            <person name="Landis J.B."/>
            <person name="Lin N."/>
            <person name="Zhang H."/>
            <person name="Zhang X."/>
            <person name="Huang J."/>
            <person name="Zhang X."/>
            <person name="Sun H."/>
            <person name="Wang H."/>
        </authorList>
    </citation>
    <scope>NUCLEOTIDE SEQUENCE [LARGE SCALE GENOMIC DNA]</scope>
    <source>
        <strain evidence="7">TB1705</strain>
        <tissue evidence="7">Leaf</tissue>
    </source>
</reference>
<feature type="domain" description="Peptidase A1" evidence="6">
    <location>
        <begin position="46"/>
        <end position="403"/>
    </location>
</feature>
<comment type="subcellular location">
    <subcellularLocation>
        <location evidence="1">Secreted</location>
        <location evidence="1">Extracellular space</location>
    </subcellularLocation>
</comment>
<feature type="signal peptide" evidence="5">
    <location>
        <begin position="1"/>
        <end position="24"/>
    </location>
</feature>
<dbReference type="OrthoDB" id="1904546at2759"/>
<comment type="caution">
    <text evidence="7">The sequence shown here is derived from an EMBL/GenBank/DDBJ whole genome shotgun (WGS) entry which is preliminary data.</text>
</comment>
<dbReference type="PANTHER" id="PTHR47965">
    <property type="entry name" value="ASPARTYL PROTEASE-RELATED"/>
    <property type="match status" value="1"/>
</dbReference>
<dbReference type="Pfam" id="PF14541">
    <property type="entry name" value="TAXi_C"/>
    <property type="match status" value="1"/>
</dbReference>
<comment type="similarity">
    <text evidence="2">Belongs to the peptidase A1 family.</text>
</comment>
<sequence>MASYSLQLFHLFALILISTTFSNAQTSSRPRTLVLPVLKDGRTQQYLTHINQRTPLAPVKLSVDLGNRFLWINCEDSGYVSSTYQPSQCGSPECVFVRSSGCSTCYSSPKPGCNNNTCSVYAENIITRVGTGGEFARDVVTLKSSSGSVVTVPNILFTCGAKNIVKGLASGVTGMLGLGKDRVGFPTQLAVSLRFDRKFAVCLSPSTKSNGIIFFGNGPYISQKLTYTPLLDNPVSTAAIFVRGEHSIEYFIGVKAININGKPVLSINTTLLLIGKRGGGGTKISTINRYTTMETSIFNAFTNAFIKEAGTIGITRTASVAPFSACFTSKTISVPNIDLVLQSQSVYWRIVGRNSMVDVGNNVHCLGFVDGGLNPETSIVIGAYQIEDNLLEFDITASKLGFSSSLLLHKTNCAKVALTSKI</sequence>
<keyword evidence="8" id="KW-1185">Reference proteome</keyword>
<evidence type="ECO:0000256" key="1">
    <source>
        <dbReference type="ARBA" id="ARBA00004239"/>
    </source>
</evidence>